<comment type="caution">
    <text evidence="2">The sequence shown here is derived from an EMBL/GenBank/DDBJ whole genome shotgun (WGS) entry which is preliminary data.</text>
</comment>
<evidence type="ECO:0000313" key="2">
    <source>
        <dbReference type="EMBL" id="KAF2450666.1"/>
    </source>
</evidence>
<accession>A0A9P4UHI4</accession>
<dbReference type="Gene3D" id="3.40.50.720">
    <property type="entry name" value="NAD(P)-binding Rossmann-like Domain"/>
    <property type="match status" value="1"/>
</dbReference>
<dbReference type="Proteomes" id="UP000799764">
    <property type="component" value="Unassembled WGS sequence"/>
</dbReference>
<gene>
    <name evidence="2" type="ORF">P171DRAFT_426993</name>
</gene>
<sequence>MLLDCKTLWSQEISMRALLPAQQHHLVGMTPQTRRRNRRPYFKQRAAPLQSRPPGLPAQQPPDPLDAYAGVNKQMEGFANAINGAQPGDPRKAAERIADVVRKEGMAEGREMPKRLPLGSDALAVIRGKCEETLKICKEWEEVITSTDFAM</sequence>
<evidence type="ECO:0000256" key="1">
    <source>
        <dbReference type="SAM" id="MobiDB-lite"/>
    </source>
</evidence>
<dbReference type="EMBL" id="MU001493">
    <property type="protein sequence ID" value="KAF2450666.1"/>
    <property type="molecule type" value="Genomic_DNA"/>
</dbReference>
<organism evidence="2 3">
    <name type="scientific">Karstenula rhodostoma CBS 690.94</name>
    <dbReference type="NCBI Taxonomy" id="1392251"/>
    <lineage>
        <taxon>Eukaryota</taxon>
        <taxon>Fungi</taxon>
        <taxon>Dikarya</taxon>
        <taxon>Ascomycota</taxon>
        <taxon>Pezizomycotina</taxon>
        <taxon>Dothideomycetes</taxon>
        <taxon>Pleosporomycetidae</taxon>
        <taxon>Pleosporales</taxon>
        <taxon>Massarineae</taxon>
        <taxon>Didymosphaeriaceae</taxon>
        <taxon>Karstenula</taxon>
    </lineage>
</organism>
<reference evidence="2" key="1">
    <citation type="journal article" date="2020" name="Stud. Mycol.">
        <title>101 Dothideomycetes genomes: a test case for predicting lifestyles and emergence of pathogens.</title>
        <authorList>
            <person name="Haridas S."/>
            <person name="Albert R."/>
            <person name="Binder M."/>
            <person name="Bloem J."/>
            <person name="Labutti K."/>
            <person name="Salamov A."/>
            <person name="Andreopoulos B."/>
            <person name="Baker S."/>
            <person name="Barry K."/>
            <person name="Bills G."/>
            <person name="Bluhm B."/>
            <person name="Cannon C."/>
            <person name="Castanera R."/>
            <person name="Culley D."/>
            <person name="Daum C."/>
            <person name="Ezra D."/>
            <person name="Gonzalez J."/>
            <person name="Henrissat B."/>
            <person name="Kuo A."/>
            <person name="Liang C."/>
            <person name="Lipzen A."/>
            <person name="Lutzoni F."/>
            <person name="Magnuson J."/>
            <person name="Mondo S."/>
            <person name="Nolan M."/>
            <person name="Ohm R."/>
            <person name="Pangilinan J."/>
            <person name="Park H.-J."/>
            <person name="Ramirez L."/>
            <person name="Alfaro M."/>
            <person name="Sun H."/>
            <person name="Tritt A."/>
            <person name="Yoshinaga Y."/>
            <person name="Zwiers L.-H."/>
            <person name="Turgeon B."/>
            <person name="Goodwin S."/>
            <person name="Spatafora J."/>
            <person name="Crous P."/>
            <person name="Grigoriev I."/>
        </authorList>
    </citation>
    <scope>NUCLEOTIDE SEQUENCE</scope>
    <source>
        <strain evidence="2">CBS 690.94</strain>
    </source>
</reference>
<feature type="region of interest" description="Disordered" evidence="1">
    <location>
        <begin position="45"/>
        <end position="65"/>
    </location>
</feature>
<evidence type="ECO:0000313" key="3">
    <source>
        <dbReference type="Proteomes" id="UP000799764"/>
    </source>
</evidence>
<feature type="compositionally biased region" description="Pro residues" evidence="1">
    <location>
        <begin position="54"/>
        <end position="64"/>
    </location>
</feature>
<name>A0A9P4UHI4_9PLEO</name>
<dbReference type="OrthoDB" id="1274115at2759"/>
<proteinExistence type="predicted"/>
<protein>
    <submittedName>
        <fullName evidence="2">Uncharacterized protein</fullName>
    </submittedName>
</protein>
<keyword evidence="3" id="KW-1185">Reference proteome</keyword>
<dbReference type="AlphaFoldDB" id="A0A9P4UHI4"/>